<dbReference type="Pfam" id="PF03646">
    <property type="entry name" value="FlaG"/>
    <property type="match status" value="1"/>
</dbReference>
<evidence type="ECO:0000313" key="2">
    <source>
        <dbReference type="Proteomes" id="UP001249505"/>
    </source>
</evidence>
<keyword evidence="1" id="KW-0969">Cilium</keyword>
<comment type="caution">
    <text evidence="1">The sequence shown here is derived from an EMBL/GenBank/DDBJ whole genome shotgun (WGS) entry which is preliminary data.</text>
</comment>
<keyword evidence="1" id="KW-0966">Cell projection</keyword>
<dbReference type="RefSeq" id="WP_311897831.1">
    <property type="nucleotide sequence ID" value="NZ_JAUOES010000001.1"/>
</dbReference>
<gene>
    <name evidence="1" type="ORF">Q4Q50_00185</name>
</gene>
<dbReference type="PANTHER" id="PTHR37166">
    <property type="entry name" value="PROTEIN FLAG"/>
    <property type="match status" value="1"/>
</dbReference>
<name>A0ABU3FUK2_9GAMM</name>
<dbReference type="InterPro" id="IPR005186">
    <property type="entry name" value="FlaG"/>
</dbReference>
<proteinExistence type="predicted"/>
<dbReference type="EMBL" id="JAUOES010000001">
    <property type="protein sequence ID" value="MDT3278728.1"/>
    <property type="molecule type" value="Genomic_DNA"/>
</dbReference>
<organism evidence="1 2">
    <name type="scientific">Shewanella scandinavica</name>
    <dbReference type="NCBI Taxonomy" id="3063538"/>
    <lineage>
        <taxon>Bacteria</taxon>
        <taxon>Pseudomonadati</taxon>
        <taxon>Pseudomonadota</taxon>
        <taxon>Gammaproteobacteria</taxon>
        <taxon>Alteromonadales</taxon>
        <taxon>Shewanellaceae</taxon>
        <taxon>Shewanella</taxon>
    </lineage>
</organism>
<protein>
    <submittedName>
        <fullName evidence="1">Flagellar protein FlaG</fullName>
    </submittedName>
</protein>
<keyword evidence="1" id="KW-0282">Flagellum</keyword>
<reference evidence="1 2" key="1">
    <citation type="submission" date="2023-07" db="EMBL/GenBank/DDBJ databases">
        <title>Novel Shewanella species isolated from Baltic Sea sediments.</title>
        <authorList>
            <person name="Martin-Rodriguez A.J."/>
        </authorList>
    </citation>
    <scope>NUCLEOTIDE SEQUENCE [LARGE SCALE GENOMIC DNA]</scope>
    <source>
        <strain evidence="1 2">SP2S1-2</strain>
    </source>
</reference>
<dbReference type="Proteomes" id="UP001249505">
    <property type="component" value="Unassembled WGS sequence"/>
</dbReference>
<dbReference type="PANTHER" id="PTHR37166:SF1">
    <property type="entry name" value="PROTEIN FLAG"/>
    <property type="match status" value="1"/>
</dbReference>
<sequence>MDINIASSPSMIHNKVELAQVPLKASASDVDLKRDTAVSAIEQTVEQDAADNELNPSKLTQVATELSDMMSMMSMMRKGLAFKVDENSGQAVVTVLDRDTGDVIRQMPSEEALALAEKLSEVTGLLMKTEA</sequence>
<dbReference type="Gene3D" id="3.30.160.170">
    <property type="entry name" value="FlaG-like"/>
    <property type="match status" value="1"/>
</dbReference>
<evidence type="ECO:0000313" key="1">
    <source>
        <dbReference type="EMBL" id="MDT3278728.1"/>
    </source>
</evidence>
<keyword evidence="2" id="KW-1185">Reference proteome</keyword>
<dbReference type="InterPro" id="IPR035924">
    <property type="entry name" value="FlaG-like_sf"/>
</dbReference>
<dbReference type="SUPFAM" id="SSF160214">
    <property type="entry name" value="FlaG-like"/>
    <property type="match status" value="1"/>
</dbReference>
<accession>A0ABU3FUK2</accession>